<dbReference type="Proteomes" id="UP000324897">
    <property type="component" value="Chromosome 5"/>
</dbReference>
<organism evidence="1 2">
    <name type="scientific">Eragrostis curvula</name>
    <name type="common">weeping love grass</name>
    <dbReference type="NCBI Taxonomy" id="38414"/>
    <lineage>
        <taxon>Eukaryota</taxon>
        <taxon>Viridiplantae</taxon>
        <taxon>Streptophyta</taxon>
        <taxon>Embryophyta</taxon>
        <taxon>Tracheophyta</taxon>
        <taxon>Spermatophyta</taxon>
        <taxon>Magnoliopsida</taxon>
        <taxon>Liliopsida</taxon>
        <taxon>Poales</taxon>
        <taxon>Poaceae</taxon>
        <taxon>PACMAD clade</taxon>
        <taxon>Chloridoideae</taxon>
        <taxon>Eragrostideae</taxon>
        <taxon>Eragrostidinae</taxon>
        <taxon>Eragrostis</taxon>
    </lineage>
</organism>
<keyword evidence="2" id="KW-1185">Reference proteome</keyword>
<dbReference type="Gramene" id="TVU46167">
    <property type="protein sequence ID" value="TVU46167"/>
    <property type="gene ID" value="EJB05_05686"/>
</dbReference>
<proteinExistence type="predicted"/>
<dbReference type="EMBL" id="RWGY01000004">
    <property type="protein sequence ID" value="TVU46167.1"/>
    <property type="molecule type" value="Genomic_DNA"/>
</dbReference>
<evidence type="ECO:0000313" key="2">
    <source>
        <dbReference type="Proteomes" id="UP000324897"/>
    </source>
</evidence>
<dbReference type="AlphaFoldDB" id="A0A5J9WE64"/>
<accession>A0A5J9WE64</accession>
<reference evidence="1 2" key="1">
    <citation type="journal article" date="2019" name="Sci. Rep.">
        <title>A high-quality genome of Eragrostis curvula grass provides insights into Poaceae evolution and supports new strategies to enhance forage quality.</title>
        <authorList>
            <person name="Carballo J."/>
            <person name="Santos B.A.C.M."/>
            <person name="Zappacosta D."/>
            <person name="Garbus I."/>
            <person name="Selva J.P."/>
            <person name="Gallo C.A."/>
            <person name="Diaz A."/>
            <person name="Albertini E."/>
            <person name="Caccamo M."/>
            <person name="Echenique V."/>
        </authorList>
    </citation>
    <scope>NUCLEOTIDE SEQUENCE [LARGE SCALE GENOMIC DNA]</scope>
    <source>
        <strain evidence="2">cv. Victoria</strain>
        <tissue evidence="1">Leaf</tissue>
    </source>
</reference>
<comment type="caution">
    <text evidence="1">The sequence shown here is derived from an EMBL/GenBank/DDBJ whole genome shotgun (WGS) entry which is preliminary data.</text>
</comment>
<protein>
    <submittedName>
        <fullName evidence="1">Uncharacterized protein</fullName>
    </submittedName>
</protein>
<feature type="non-terminal residue" evidence="1">
    <location>
        <position position="1"/>
    </location>
</feature>
<evidence type="ECO:0000313" key="1">
    <source>
        <dbReference type="EMBL" id="TVU46167.1"/>
    </source>
</evidence>
<sequence>MGAAADLIAGARVRVPIAARVAVDVVRRGMPTPCADEGICGAGAADLVRRESQRLRLHWCRRGPARSVSRSKINIRLAAAGGNNNLH</sequence>
<gene>
    <name evidence="1" type="ORF">EJB05_05686</name>
</gene>
<name>A0A5J9WE64_9POAL</name>